<proteinExistence type="predicted"/>
<evidence type="ECO:0000259" key="1">
    <source>
        <dbReference type="Pfam" id="PF13601"/>
    </source>
</evidence>
<dbReference type="InterPro" id="IPR036388">
    <property type="entry name" value="WH-like_DNA-bd_sf"/>
</dbReference>
<dbReference type="PANTHER" id="PTHR37318">
    <property type="entry name" value="BSL7504 PROTEIN"/>
    <property type="match status" value="1"/>
</dbReference>
<dbReference type="PANTHER" id="PTHR37318:SF1">
    <property type="entry name" value="BSL7504 PROTEIN"/>
    <property type="match status" value="1"/>
</dbReference>
<protein>
    <submittedName>
        <fullName evidence="2">Transcriptional regulator</fullName>
    </submittedName>
</protein>
<sequence length="103" mass="11256">MTATEHSAHPRHRLSEILQNPVRFSIAAALDKAEKLSFREVRDAIEVSDSVLSKQVSLLEQAGYVIVQKGFVGKVPRTTLLLSTAGRAAWRAHLAALREIAGP</sequence>
<dbReference type="SUPFAM" id="SSF46785">
    <property type="entry name" value="Winged helix' DNA-binding domain"/>
    <property type="match status" value="1"/>
</dbReference>
<dbReference type="InterPro" id="IPR036390">
    <property type="entry name" value="WH_DNA-bd_sf"/>
</dbReference>
<dbReference type="RefSeq" id="WP_344794438.1">
    <property type="nucleotide sequence ID" value="NZ_BAABAU010000001.1"/>
</dbReference>
<dbReference type="EMBL" id="BAABAU010000001">
    <property type="protein sequence ID" value="GAA4265778.1"/>
    <property type="molecule type" value="Genomic_DNA"/>
</dbReference>
<dbReference type="InterPro" id="IPR027395">
    <property type="entry name" value="WH_DNA-bd_dom"/>
</dbReference>
<keyword evidence="3" id="KW-1185">Reference proteome</keyword>
<evidence type="ECO:0000313" key="3">
    <source>
        <dbReference type="Proteomes" id="UP001501594"/>
    </source>
</evidence>
<reference evidence="3" key="1">
    <citation type="journal article" date="2019" name="Int. J. Syst. Evol. Microbiol.">
        <title>The Global Catalogue of Microorganisms (GCM) 10K type strain sequencing project: providing services to taxonomists for standard genome sequencing and annotation.</title>
        <authorList>
            <consortium name="The Broad Institute Genomics Platform"/>
            <consortium name="The Broad Institute Genome Sequencing Center for Infectious Disease"/>
            <person name="Wu L."/>
            <person name="Ma J."/>
        </authorList>
    </citation>
    <scope>NUCLEOTIDE SEQUENCE [LARGE SCALE GENOMIC DNA]</scope>
    <source>
        <strain evidence="3">JCM 17442</strain>
    </source>
</reference>
<gene>
    <name evidence="2" type="ORF">GCM10022256_13900</name>
</gene>
<name>A0ABP8E0Q1_9MICO</name>
<accession>A0ABP8E0Q1</accession>
<dbReference type="Proteomes" id="UP001501594">
    <property type="component" value="Unassembled WGS sequence"/>
</dbReference>
<evidence type="ECO:0000313" key="2">
    <source>
        <dbReference type="EMBL" id="GAA4265778.1"/>
    </source>
</evidence>
<dbReference type="Pfam" id="PF13601">
    <property type="entry name" value="HTH_34"/>
    <property type="match status" value="1"/>
</dbReference>
<dbReference type="Gene3D" id="1.10.10.10">
    <property type="entry name" value="Winged helix-like DNA-binding domain superfamily/Winged helix DNA-binding domain"/>
    <property type="match status" value="1"/>
</dbReference>
<comment type="caution">
    <text evidence="2">The sequence shown here is derived from an EMBL/GenBank/DDBJ whole genome shotgun (WGS) entry which is preliminary data.</text>
</comment>
<feature type="domain" description="Winged helix DNA-binding" evidence="1">
    <location>
        <begin position="22"/>
        <end position="100"/>
    </location>
</feature>
<organism evidence="2 3">
    <name type="scientific">Frondihabitans peucedani</name>
    <dbReference type="NCBI Taxonomy" id="598626"/>
    <lineage>
        <taxon>Bacteria</taxon>
        <taxon>Bacillati</taxon>
        <taxon>Actinomycetota</taxon>
        <taxon>Actinomycetes</taxon>
        <taxon>Micrococcales</taxon>
        <taxon>Microbacteriaceae</taxon>
        <taxon>Frondihabitans</taxon>
    </lineage>
</organism>